<dbReference type="Pfam" id="PF01762">
    <property type="entry name" value="Galactosyl_T"/>
    <property type="match status" value="2"/>
</dbReference>
<proteinExistence type="inferred from homology"/>
<comment type="similarity">
    <text evidence="4 13">Belongs to the glycosyltransferase 31 family.</text>
</comment>
<comment type="pathway">
    <text evidence="3">Protein modification; protein glycosylation.</text>
</comment>
<keyword evidence="9" id="KW-1133">Transmembrane helix</keyword>
<sequence>MEAPVLSKPHRYKHDVFLSFRSEEDDFSERLYNALRKEVRVFRNEGMERGGGTDENKKRLAEAMEDSAAFVLGIWKAPALHEKPVELFIGILSAGNHFAERMAVRKSWMQHKLVRSSKVVARFFVALHARKEVNVDLKKEADYFGDIVIVPYMDHYDLVVLKTVAICEYGVSTVAAKYIMKCDDDTFEWPEDYYPPFANGPGYILSYDIAKFIVDDFEHQWLRLFKMEDVSMGIWVEKFNETRPVAVVHSLRFCQFGCIEDYFTAHYQSPRQMICLWDKLQRLGRPQCCNMR</sequence>
<keyword evidence="11" id="KW-0472">Membrane</keyword>
<evidence type="ECO:0000256" key="8">
    <source>
        <dbReference type="ARBA" id="ARBA00022968"/>
    </source>
</evidence>
<evidence type="ECO:0000256" key="9">
    <source>
        <dbReference type="ARBA" id="ARBA00022989"/>
    </source>
</evidence>
<evidence type="ECO:0000256" key="10">
    <source>
        <dbReference type="ARBA" id="ARBA00023034"/>
    </source>
</evidence>
<keyword evidence="12 13" id="KW-0464">Manganese</keyword>
<evidence type="ECO:0000256" key="11">
    <source>
        <dbReference type="ARBA" id="ARBA00023136"/>
    </source>
</evidence>
<keyword evidence="8" id="KW-0735">Signal-anchor</keyword>
<keyword evidence="7" id="KW-0812">Transmembrane</keyword>
<comment type="caution">
    <text evidence="14">The sequence shown here is derived from an EMBL/GenBank/DDBJ whole genome shotgun (WGS) entry which is preliminary data.</text>
</comment>
<reference evidence="14" key="1">
    <citation type="submission" date="2019-12" db="EMBL/GenBank/DDBJ databases">
        <title>Genome sequencing and annotation of Brassica cretica.</title>
        <authorList>
            <person name="Studholme D.J."/>
            <person name="Sarris P.F."/>
        </authorList>
    </citation>
    <scope>NUCLEOTIDE SEQUENCE</scope>
    <source>
        <strain evidence="14">PFS-102/07</strain>
        <tissue evidence="14">Leaf</tissue>
    </source>
</reference>
<evidence type="ECO:0000256" key="3">
    <source>
        <dbReference type="ARBA" id="ARBA00004922"/>
    </source>
</evidence>
<comment type="subcellular location">
    <subcellularLocation>
        <location evidence="2 13">Golgi apparatus membrane</location>
        <topology evidence="2 13">Single-pass type II membrane protein</topology>
    </subcellularLocation>
</comment>
<evidence type="ECO:0000256" key="2">
    <source>
        <dbReference type="ARBA" id="ARBA00004323"/>
    </source>
</evidence>
<evidence type="ECO:0000313" key="14">
    <source>
        <dbReference type="EMBL" id="KAF2589791.1"/>
    </source>
</evidence>
<name>A0A8S9K6Q4_BRACR</name>
<gene>
    <name evidence="14" type="ORF">F2Q70_00040415</name>
</gene>
<keyword evidence="5 13" id="KW-0328">Glycosyltransferase</keyword>
<evidence type="ECO:0000256" key="4">
    <source>
        <dbReference type="ARBA" id="ARBA00008661"/>
    </source>
</evidence>
<evidence type="ECO:0000256" key="7">
    <source>
        <dbReference type="ARBA" id="ARBA00022692"/>
    </source>
</evidence>
<accession>A0A8S9K6Q4</accession>
<keyword evidence="10 13" id="KW-0333">Golgi apparatus</keyword>
<dbReference type="Gene3D" id="3.40.50.10140">
    <property type="entry name" value="Toll/interleukin-1 receptor homology (TIR) domain"/>
    <property type="match status" value="1"/>
</dbReference>
<dbReference type="GO" id="GO:0000139">
    <property type="term" value="C:Golgi membrane"/>
    <property type="evidence" value="ECO:0007669"/>
    <property type="project" value="UniProtKB-SubCell"/>
</dbReference>
<evidence type="ECO:0000256" key="13">
    <source>
        <dbReference type="RuleBase" id="RU363063"/>
    </source>
</evidence>
<keyword evidence="6" id="KW-0808">Transferase</keyword>
<dbReference type="EC" id="2.4.1.-" evidence="13"/>
<comment type="cofactor">
    <cofactor evidence="1 13">
        <name>Mn(2+)</name>
        <dbReference type="ChEBI" id="CHEBI:29035"/>
    </cofactor>
</comment>
<evidence type="ECO:0000256" key="5">
    <source>
        <dbReference type="ARBA" id="ARBA00022676"/>
    </source>
</evidence>
<dbReference type="GO" id="GO:1990714">
    <property type="term" value="F:hydroxyproline O-galactosyltransferase activity"/>
    <property type="evidence" value="ECO:0007669"/>
    <property type="project" value="TreeGrafter"/>
</dbReference>
<protein>
    <recommendedName>
        <fullName evidence="13">Hexosyltransferase</fullName>
        <ecNumber evidence="13">2.4.1.-</ecNumber>
    </recommendedName>
</protein>
<dbReference type="InterPro" id="IPR002659">
    <property type="entry name" value="Glyco_trans_31"/>
</dbReference>
<evidence type="ECO:0000256" key="1">
    <source>
        <dbReference type="ARBA" id="ARBA00001936"/>
    </source>
</evidence>
<dbReference type="SUPFAM" id="SSF52200">
    <property type="entry name" value="Toll/Interleukin receptor TIR domain"/>
    <property type="match status" value="1"/>
</dbReference>
<dbReference type="PANTHER" id="PTHR11214:SF286">
    <property type="entry name" value="HYDROXYPROLINE O-GALACTOSYLTRANSFERASE GALT4"/>
    <property type="match status" value="1"/>
</dbReference>
<evidence type="ECO:0000256" key="6">
    <source>
        <dbReference type="ARBA" id="ARBA00022679"/>
    </source>
</evidence>
<evidence type="ECO:0000256" key="12">
    <source>
        <dbReference type="ARBA" id="ARBA00023211"/>
    </source>
</evidence>
<dbReference type="AlphaFoldDB" id="A0A8S9K6Q4"/>
<organism evidence="14">
    <name type="scientific">Brassica cretica</name>
    <name type="common">Mustard</name>
    <dbReference type="NCBI Taxonomy" id="69181"/>
    <lineage>
        <taxon>Eukaryota</taxon>
        <taxon>Viridiplantae</taxon>
        <taxon>Streptophyta</taxon>
        <taxon>Embryophyta</taxon>
        <taxon>Tracheophyta</taxon>
        <taxon>Spermatophyta</taxon>
        <taxon>Magnoliopsida</taxon>
        <taxon>eudicotyledons</taxon>
        <taxon>Gunneridae</taxon>
        <taxon>Pentapetalae</taxon>
        <taxon>rosids</taxon>
        <taxon>malvids</taxon>
        <taxon>Brassicales</taxon>
        <taxon>Brassicaceae</taxon>
        <taxon>Brassiceae</taxon>
        <taxon>Brassica</taxon>
    </lineage>
</organism>
<dbReference type="InterPro" id="IPR035897">
    <property type="entry name" value="Toll_tir_struct_dom_sf"/>
</dbReference>
<dbReference type="EMBL" id="QGKY02000190">
    <property type="protein sequence ID" value="KAF2589791.1"/>
    <property type="molecule type" value="Genomic_DNA"/>
</dbReference>
<dbReference type="PANTHER" id="PTHR11214">
    <property type="entry name" value="BETA-1,3-N-ACETYLGLUCOSAMINYLTRANSFERASE"/>
    <property type="match status" value="1"/>
</dbReference>